<protein>
    <submittedName>
        <fullName evidence="1">Uncharacterized protein</fullName>
    </submittedName>
</protein>
<reference evidence="2" key="1">
    <citation type="journal article" date="2014" name="Science">
        <title>Ancient hybridizations among the ancestral genomes of bread wheat.</title>
        <authorList>
            <consortium name="International Wheat Genome Sequencing Consortium,"/>
            <person name="Marcussen T."/>
            <person name="Sandve S.R."/>
            <person name="Heier L."/>
            <person name="Spannagl M."/>
            <person name="Pfeifer M."/>
            <person name="Jakobsen K.S."/>
            <person name="Wulff B.B."/>
            <person name="Steuernagel B."/>
            <person name="Mayer K.F."/>
            <person name="Olsen O.A."/>
        </authorList>
    </citation>
    <scope>NUCLEOTIDE SEQUENCE [LARGE SCALE GENOMIC DNA]</scope>
    <source>
        <strain evidence="2">cv. AL8/78</strain>
    </source>
</reference>
<reference evidence="1" key="5">
    <citation type="journal article" date="2021" name="G3 (Bethesda)">
        <title>Aegilops tauschii genome assembly Aet v5.0 features greater sequence contiguity and improved annotation.</title>
        <authorList>
            <person name="Wang L."/>
            <person name="Zhu T."/>
            <person name="Rodriguez J.C."/>
            <person name="Deal K.R."/>
            <person name="Dubcovsky J."/>
            <person name="McGuire P.E."/>
            <person name="Lux T."/>
            <person name="Spannagl M."/>
            <person name="Mayer K.F.X."/>
            <person name="Baldrich P."/>
            <person name="Meyers B.C."/>
            <person name="Huo N."/>
            <person name="Gu Y.Q."/>
            <person name="Zhou H."/>
            <person name="Devos K.M."/>
            <person name="Bennetzen J.L."/>
            <person name="Unver T."/>
            <person name="Budak H."/>
            <person name="Gulick P.J."/>
            <person name="Galiba G."/>
            <person name="Kalapos B."/>
            <person name="Nelson D.R."/>
            <person name="Li P."/>
            <person name="You F.M."/>
            <person name="Luo M.C."/>
            <person name="Dvorak J."/>
        </authorList>
    </citation>
    <scope>NUCLEOTIDE SEQUENCE [LARGE SCALE GENOMIC DNA]</scope>
    <source>
        <strain evidence="1">cv. AL8/78</strain>
    </source>
</reference>
<dbReference type="EnsemblPlants" id="AET5Gv21149300.5">
    <property type="protein sequence ID" value="AET5Gv21149300.5"/>
    <property type="gene ID" value="AET5Gv21149300"/>
</dbReference>
<evidence type="ECO:0000313" key="1">
    <source>
        <dbReference type="EnsemblPlants" id="AET5Gv21149300.5"/>
    </source>
</evidence>
<reference evidence="2" key="2">
    <citation type="journal article" date="2017" name="Nat. Plants">
        <title>The Aegilops tauschii genome reveals multiple impacts of transposons.</title>
        <authorList>
            <person name="Zhao G."/>
            <person name="Zou C."/>
            <person name="Li K."/>
            <person name="Wang K."/>
            <person name="Li T."/>
            <person name="Gao L."/>
            <person name="Zhang X."/>
            <person name="Wang H."/>
            <person name="Yang Z."/>
            <person name="Liu X."/>
            <person name="Jiang W."/>
            <person name="Mao L."/>
            <person name="Kong X."/>
            <person name="Jiao Y."/>
            <person name="Jia J."/>
        </authorList>
    </citation>
    <scope>NUCLEOTIDE SEQUENCE [LARGE SCALE GENOMIC DNA]</scope>
    <source>
        <strain evidence="2">cv. AL8/78</strain>
    </source>
</reference>
<organism evidence="1 2">
    <name type="scientific">Aegilops tauschii subsp. strangulata</name>
    <name type="common">Goatgrass</name>
    <dbReference type="NCBI Taxonomy" id="200361"/>
    <lineage>
        <taxon>Eukaryota</taxon>
        <taxon>Viridiplantae</taxon>
        <taxon>Streptophyta</taxon>
        <taxon>Embryophyta</taxon>
        <taxon>Tracheophyta</taxon>
        <taxon>Spermatophyta</taxon>
        <taxon>Magnoliopsida</taxon>
        <taxon>Liliopsida</taxon>
        <taxon>Poales</taxon>
        <taxon>Poaceae</taxon>
        <taxon>BOP clade</taxon>
        <taxon>Pooideae</taxon>
        <taxon>Triticodae</taxon>
        <taxon>Triticeae</taxon>
        <taxon>Triticinae</taxon>
        <taxon>Aegilops</taxon>
    </lineage>
</organism>
<evidence type="ECO:0000313" key="2">
    <source>
        <dbReference type="Proteomes" id="UP000015105"/>
    </source>
</evidence>
<dbReference type="Proteomes" id="UP000015105">
    <property type="component" value="Chromosome 5D"/>
</dbReference>
<proteinExistence type="predicted"/>
<name>A0A453MDD8_AEGTS</name>
<keyword evidence="2" id="KW-1185">Reference proteome</keyword>
<dbReference type="AlphaFoldDB" id="A0A453MDD8"/>
<reference evidence="1" key="3">
    <citation type="journal article" date="2017" name="Nature">
        <title>Genome sequence of the progenitor of the wheat D genome Aegilops tauschii.</title>
        <authorList>
            <person name="Luo M.C."/>
            <person name="Gu Y.Q."/>
            <person name="Puiu D."/>
            <person name="Wang H."/>
            <person name="Twardziok S.O."/>
            <person name="Deal K.R."/>
            <person name="Huo N."/>
            <person name="Zhu T."/>
            <person name="Wang L."/>
            <person name="Wang Y."/>
            <person name="McGuire P.E."/>
            <person name="Liu S."/>
            <person name="Long H."/>
            <person name="Ramasamy R.K."/>
            <person name="Rodriguez J.C."/>
            <person name="Van S.L."/>
            <person name="Yuan L."/>
            <person name="Wang Z."/>
            <person name="Xia Z."/>
            <person name="Xiao L."/>
            <person name="Anderson O.D."/>
            <person name="Ouyang S."/>
            <person name="Liang Y."/>
            <person name="Zimin A.V."/>
            <person name="Pertea G."/>
            <person name="Qi P."/>
            <person name="Bennetzen J.L."/>
            <person name="Dai X."/>
            <person name="Dawson M.W."/>
            <person name="Muller H.G."/>
            <person name="Kugler K."/>
            <person name="Rivarola-Duarte L."/>
            <person name="Spannagl M."/>
            <person name="Mayer K.F.X."/>
            <person name="Lu F.H."/>
            <person name="Bevan M.W."/>
            <person name="Leroy P."/>
            <person name="Li P."/>
            <person name="You F.M."/>
            <person name="Sun Q."/>
            <person name="Liu Z."/>
            <person name="Lyons E."/>
            <person name="Wicker T."/>
            <person name="Salzberg S.L."/>
            <person name="Devos K.M."/>
            <person name="Dvorak J."/>
        </authorList>
    </citation>
    <scope>NUCLEOTIDE SEQUENCE [LARGE SCALE GENOMIC DNA]</scope>
    <source>
        <strain evidence="1">cv. AL8/78</strain>
    </source>
</reference>
<reference evidence="1" key="4">
    <citation type="submission" date="2019-03" db="UniProtKB">
        <authorList>
            <consortium name="EnsemblPlants"/>
        </authorList>
    </citation>
    <scope>IDENTIFICATION</scope>
</reference>
<accession>A0A453MDD8</accession>
<dbReference type="Gramene" id="AET5Gv21149300.5">
    <property type="protein sequence ID" value="AET5Gv21149300.5"/>
    <property type="gene ID" value="AET5Gv21149300"/>
</dbReference>
<sequence>ESPGILDPSAATVLDPRSLTLLFSCLLGEHSGRGGARRRACEALISQRTCGCRGHRQREQGVSSPRRIRTGAAQGCRACCG</sequence>